<organism evidence="5 6">
    <name type="scientific">Vreelandella nigrificans</name>
    <dbReference type="NCBI Taxonomy" id="2042704"/>
    <lineage>
        <taxon>Bacteria</taxon>
        <taxon>Pseudomonadati</taxon>
        <taxon>Pseudomonadota</taxon>
        <taxon>Gammaproteobacteria</taxon>
        <taxon>Oceanospirillales</taxon>
        <taxon>Halomonadaceae</taxon>
        <taxon>Vreelandella</taxon>
    </lineage>
</organism>
<protein>
    <submittedName>
        <fullName evidence="5">AraC family transcriptional regulator</fullName>
    </submittedName>
</protein>
<evidence type="ECO:0000259" key="4">
    <source>
        <dbReference type="PROSITE" id="PS01124"/>
    </source>
</evidence>
<dbReference type="OrthoDB" id="6146868at2"/>
<dbReference type="RefSeq" id="WP_096649775.1">
    <property type="nucleotide sequence ID" value="NZ_NWUX01000001.1"/>
</dbReference>
<comment type="caution">
    <text evidence="5">The sequence shown here is derived from an EMBL/GenBank/DDBJ whole genome shotgun (WGS) entry which is preliminary data.</text>
</comment>
<dbReference type="Proteomes" id="UP000218677">
    <property type="component" value="Unassembled WGS sequence"/>
</dbReference>
<dbReference type="AlphaFoldDB" id="A0A2A4HRU0"/>
<dbReference type="InterPro" id="IPR050959">
    <property type="entry name" value="MarA-like"/>
</dbReference>
<proteinExistence type="predicted"/>
<dbReference type="GO" id="GO:0003700">
    <property type="term" value="F:DNA-binding transcription factor activity"/>
    <property type="evidence" value="ECO:0007669"/>
    <property type="project" value="InterPro"/>
</dbReference>
<dbReference type="InterPro" id="IPR009057">
    <property type="entry name" value="Homeodomain-like_sf"/>
</dbReference>
<keyword evidence="6" id="KW-1185">Reference proteome</keyword>
<dbReference type="PRINTS" id="PR00032">
    <property type="entry name" value="HTHARAC"/>
</dbReference>
<dbReference type="InterPro" id="IPR020449">
    <property type="entry name" value="Tscrpt_reg_AraC-type_HTH"/>
</dbReference>
<dbReference type="InterPro" id="IPR018060">
    <property type="entry name" value="HTH_AraC"/>
</dbReference>
<evidence type="ECO:0000256" key="3">
    <source>
        <dbReference type="ARBA" id="ARBA00023163"/>
    </source>
</evidence>
<dbReference type="PANTHER" id="PTHR47504">
    <property type="entry name" value="RIGHT ORIGIN-BINDING PROTEIN"/>
    <property type="match status" value="1"/>
</dbReference>
<evidence type="ECO:0000256" key="1">
    <source>
        <dbReference type="ARBA" id="ARBA00023015"/>
    </source>
</evidence>
<dbReference type="PROSITE" id="PS01124">
    <property type="entry name" value="HTH_ARAC_FAMILY_2"/>
    <property type="match status" value="1"/>
</dbReference>
<dbReference type="Gene3D" id="1.10.10.60">
    <property type="entry name" value="Homeodomain-like"/>
    <property type="match status" value="2"/>
</dbReference>
<dbReference type="SUPFAM" id="SSF46689">
    <property type="entry name" value="Homeodomain-like"/>
    <property type="match status" value="2"/>
</dbReference>
<gene>
    <name evidence="5" type="ORF">CPA45_01825</name>
</gene>
<sequence>MFTAMTRAEIWLQDTLDQSYGIEGLANHLGYSSSQIRRQFRHCFGVSPSAYRERRRLERAAVLLSLTEQNIAQIALRCGYLNHSSFSRAFHRRYQLSPRCYRHALKHMRHLPPPKRHFKTSIERSPLQQTVLMRLYKAPEQIHGLGLIKHHANHLECLQATTGPSIPAIALPDLLPEKVKALGNETTPNQTRTDIGLYLKSNTSADYLALPVAYRRVAMPPHHYSKTYFDDFSELSQAMTATLIQLTKHQCQLHISGEAPRVLWHSDRLELQMPLLA</sequence>
<dbReference type="Pfam" id="PF12833">
    <property type="entry name" value="HTH_18"/>
    <property type="match status" value="1"/>
</dbReference>
<reference evidence="6" key="1">
    <citation type="submission" date="2017-09" db="EMBL/GenBank/DDBJ databases">
        <authorList>
            <person name="Cho G.-S."/>
            <person name="Oguntoyinbo F.A."/>
            <person name="Cnockaert M."/>
            <person name="Kabisch J."/>
            <person name="Neve H."/>
            <person name="Bockelmann W."/>
            <person name="Wenning M."/>
            <person name="Franz C.M."/>
            <person name="Vandamme P."/>
        </authorList>
    </citation>
    <scope>NUCLEOTIDE SEQUENCE [LARGE SCALE GENOMIC DNA]</scope>
    <source>
        <strain evidence="6">MBT G8648</strain>
    </source>
</reference>
<dbReference type="PANTHER" id="PTHR47504:SF5">
    <property type="entry name" value="RIGHT ORIGIN-BINDING PROTEIN"/>
    <property type="match status" value="1"/>
</dbReference>
<keyword evidence="2" id="KW-0238">DNA-binding</keyword>
<dbReference type="GO" id="GO:0043565">
    <property type="term" value="F:sequence-specific DNA binding"/>
    <property type="evidence" value="ECO:0007669"/>
    <property type="project" value="InterPro"/>
</dbReference>
<dbReference type="SMART" id="SM00342">
    <property type="entry name" value="HTH_ARAC"/>
    <property type="match status" value="1"/>
</dbReference>
<evidence type="ECO:0000313" key="6">
    <source>
        <dbReference type="Proteomes" id="UP000218677"/>
    </source>
</evidence>
<keyword evidence="3" id="KW-0804">Transcription</keyword>
<evidence type="ECO:0000313" key="5">
    <source>
        <dbReference type="EMBL" id="PCF97496.1"/>
    </source>
</evidence>
<name>A0A2A4HRU0_9GAMM</name>
<keyword evidence="1" id="KW-0805">Transcription regulation</keyword>
<evidence type="ECO:0000256" key="2">
    <source>
        <dbReference type="ARBA" id="ARBA00023125"/>
    </source>
</evidence>
<accession>A0A2A4HRU0</accession>
<feature type="domain" description="HTH araC/xylS-type" evidence="4">
    <location>
        <begin position="6"/>
        <end position="104"/>
    </location>
</feature>
<dbReference type="EMBL" id="NWUX01000001">
    <property type="protein sequence ID" value="PCF97496.1"/>
    <property type="molecule type" value="Genomic_DNA"/>
</dbReference>